<keyword evidence="4" id="KW-1185">Reference proteome</keyword>
<dbReference type="PANTHER" id="PTHR31325">
    <property type="entry name" value="OS01G0798800 PROTEIN-RELATED"/>
    <property type="match status" value="1"/>
</dbReference>
<feature type="domain" description="DUF4220" evidence="2">
    <location>
        <begin position="61"/>
        <end position="306"/>
    </location>
</feature>
<dbReference type="Pfam" id="PF13968">
    <property type="entry name" value="DUF4220"/>
    <property type="match status" value="1"/>
</dbReference>
<feature type="transmembrane region" description="Helical" evidence="1">
    <location>
        <begin position="25"/>
        <end position="44"/>
    </location>
</feature>
<evidence type="ECO:0000313" key="3">
    <source>
        <dbReference type="EMBL" id="KAL3752881.1"/>
    </source>
</evidence>
<keyword evidence="1" id="KW-0812">Transmembrane</keyword>
<keyword evidence="1" id="KW-1133">Transmembrane helix</keyword>
<proteinExistence type="predicted"/>
<feature type="transmembrane region" description="Helical" evidence="1">
    <location>
        <begin position="129"/>
        <end position="147"/>
    </location>
</feature>
<organism evidence="3 4">
    <name type="scientific">Eucalyptus globulus</name>
    <name type="common">Tasmanian blue gum</name>
    <dbReference type="NCBI Taxonomy" id="34317"/>
    <lineage>
        <taxon>Eukaryota</taxon>
        <taxon>Viridiplantae</taxon>
        <taxon>Streptophyta</taxon>
        <taxon>Embryophyta</taxon>
        <taxon>Tracheophyta</taxon>
        <taxon>Spermatophyta</taxon>
        <taxon>Magnoliopsida</taxon>
        <taxon>eudicotyledons</taxon>
        <taxon>Gunneridae</taxon>
        <taxon>Pentapetalae</taxon>
        <taxon>rosids</taxon>
        <taxon>malvids</taxon>
        <taxon>Myrtales</taxon>
        <taxon>Myrtaceae</taxon>
        <taxon>Myrtoideae</taxon>
        <taxon>Eucalypteae</taxon>
        <taxon>Eucalyptus</taxon>
    </lineage>
</organism>
<protein>
    <recommendedName>
        <fullName evidence="2">DUF4220 domain-containing protein</fullName>
    </recommendedName>
</protein>
<keyword evidence="1" id="KW-0472">Membrane</keyword>
<feature type="transmembrane region" description="Helical" evidence="1">
    <location>
        <begin position="56"/>
        <end position="78"/>
    </location>
</feature>
<evidence type="ECO:0000256" key="1">
    <source>
        <dbReference type="SAM" id="Phobius"/>
    </source>
</evidence>
<evidence type="ECO:0000313" key="4">
    <source>
        <dbReference type="Proteomes" id="UP001634007"/>
    </source>
</evidence>
<dbReference type="EMBL" id="JBJKBG010000001">
    <property type="protein sequence ID" value="KAL3752881.1"/>
    <property type="molecule type" value="Genomic_DNA"/>
</dbReference>
<gene>
    <name evidence="3" type="ORF">ACJRO7_000303</name>
</gene>
<sequence>MAFNSILDLLTKKKKNSILDLWKEWNIQGFIMLSLSFQVFLILFAPFRKKIKNACIVFLLWLAYLMADWVVAFGIGLISHNQGNLSAHMAEVDRALQAFWVSFLLLHLGGPDTITAFAVKDSSLWLRHMLLLIFQVATAVYVFVQIFLSDKSLAIPTMLVFLAAIIKNVERTLALNLSSLHRLRESMLTILLNGKHAEWAIERDITYKGLVKELDDLQYGYPDKEEAKLPETIMVKHAHSFFPILKAVIGDFMFTRDQRNVSSEYFCKISAVDALRVISVELHFMYEVLYTKALVIRSKWSYTLQVELHFPLRSLH</sequence>
<accession>A0ABD3LM48</accession>
<comment type="caution">
    <text evidence="3">The sequence shown here is derived from an EMBL/GenBank/DDBJ whole genome shotgun (WGS) entry which is preliminary data.</text>
</comment>
<reference evidence="3 4" key="1">
    <citation type="submission" date="2024-11" db="EMBL/GenBank/DDBJ databases">
        <title>Chromosome-level genome assembly of Eucalyptus globulus Labill. provides insights into its genome evolution.</title>
        <authorList>
            <person name="Li X."/>
        </authorList>
    </citation>
    <scope>NUCLEOTIDE SEQUENCE [LARGE SCALE GENOMIC DNA]</scope>
    <source>
        <strain evidence="3">CL2024</strain>
        <tissue evidence="3">Fresh tender leaves</tissue>
    </source>
</reference>
<evidence type="ECO:0000259" key="2">
    <source>
        <dbReference type="Pfam" id="PF13968"/>
    </source>
</evidence>
<dbReference type="AlphaFoldDB" id="A0ABD3LM48"/>
<name>A0ABD3LM48_EUCGL</name>
<feature type="transmembrane region" description="Helical" evidence="1">
    <location>
        <begin position="98"/>
        <end position="117"/>
    </location>
</feature>
<dbReference type="InterPro" id="IPR025315">
    <property type="entry name" value="DUF4220"/>
</dbReference>
<dbReference type="Proteomes" id="UP001634007">
    <property type="component" value="Unassembled WGS sequence"/>
</dbReference>